<dbReference type="SUPFAM" id="SSF53335">
    <property type="entry name" value="S-adenosyl-L-methionine-dependent methyltransferases"/>
    <property type="match status" value="1"/>
</dbReference>
<protein>
    <submittedName>
        <fullName evidence="7">Related to mtq2-s-adenosylmethionine-dependent methyltransferase</fullName>
    </submittedName>
</protein>
<organism evidence="7 8">
    <name type="scientific">Ceraceosorus bombacis</name>
    <dbReference type="NCBI Taxonomy" id="401625"/>
    <lineage>
        <taxon>Eukaryota</taxon>
        <taxon>Fungi</taxon>
        <taxon>Dikarya</taxon>
        <taxon>Basidiomycota</taxon>
        <taxon>Ustilaginomycotina</taxon>
        <taxon>Exobasidiomycetes</taxon>
        <taxon>Ceraceosorales</taxon>
        <taxon>Ceraceosoraceae</taxon>
        <taxon>Ceraceosorus</taxon>
    </lineage>
</organism>
<accession>A0A0N7LAM2</accession>
<dbReference type="PROSITE" id="PS00092">
    <property type="entry name" value="N6_MTASE"/>
    <property type="match status" value="1"/>
</dbReference>
<keyword evidence="4 7" id="KW-0808">Transferase</keyword>
<dbReference type="FunFam" id="3.40.50.150:FF:000077">
    <property type="entry name" value="HemK methyltransferase family member 2"/>
    <property type="match status" value="1"/>
</dbReference>
<dbReference type="GO" id="GO:0005634">
    <property type="term" value="C:nucleus"/>
    <property type="evidence" value="ECO:0007669"/>
    <property type="project" value="UniProtKB-SubCell"/>
</dbReference>
<proteinExistence type="inferred from homology"/>
<dbReference type="InterPro" id="IPR002052">
    <property type="entry name" value="DNA_methylase_N6_adenine_CS"/>
</dbReference>
<evidence type="ECO:0000313" key="7">
    <source>
        <dbReference type="EMBL" id="CEH16978.1"/>
    </source>
</evidence>
<dbReference type="Proteomes" id="UP000054845">
    <property type="component" value="Unassembled WGS sequence"/>
</dbReference>
<evidence type="ECO:0000256" key="1">
    <source>
        <dbReference type="ARBA" id="ARBA00004123"/>
    </source>
</evidence>
<dbReference type="AlphaFoldDB" id="A0A0N7LAM2"/>
<dbReference type="InterPro" id="IPR029063">
    <property type="entry name" value="SAM-dependent_MTases_sf"/>
</dbReference>
<keyword evidence="5" id="KW-0949">S-adenosyl-L-methionine</keyword>
<evidence type="ECO:0000256" key="3">
    <source>
        <dbReference type="ARBA" id="ARBA00022603"/>
    </source>
</evidence>
<comment type="similarity">
    <text evidence="2">Belongs to the eukaryotic/archaeal PrmC-related family.</text>
</comment>
<name>A0A0N7LAM2_9BASI</name>
<evidence type="ECO:0000256" key="6">
    <source>
        <dbReference type="ARBA" id="ARBA00023242"/>
    </source>
</evidence>
<dbReference type="InterPro" id="IPR052190">
    <property type="entry name" value="Euk-Arch_PrmC-MTase"/>
</dbReference>
<evidence type="ECO:0000256" key="4">
    <source>
        <dbReference type="ARBA" id="ARBA00022679"/>
    </source>
</evidence>
<dbReference type="GO" id="GO:0035657">
    <property type="term" value="C:eRF1 methyltransferase complex"/>
    <property type="evidence" value="ECO:0007669"/>
    <property type="project" value="TreeGrafter"/>
</dbReference>
<keyword evidence="3 7" id="KW-0489">Methyltransferase</keyword>
<dbReference type="EMBL" id="CCYA01000253">
    <property type="protein sequence ID" value="CEH16978.1"/>
    <property type="molecule type" value="Genomic_DNA"/>
</dbReference>
<dbReference type="GO" id="GO:0008276">
    <property type="term" value="F:protein methyltransferase activity"/>
    <property type="evidence" value="ECO:0007669"/>
    <property type="project" value="TreeGrafter"/>
</dbReference>
<evidence type="ECO:0000256" key="5">
    <source>
        <dbReference type="ARBA" id="ARBA00022691"/>
    </source>
</evidence>
<dbReference type="GO" id="GO:0003676">
    <property type="term" value="F:nucleic acid binding"/>
    <property type="evidence" value="ECO:0007669"/>
    <property type="project" value="InterPro"/>
</dbReference>
<evidence type="ECO:0000256" key="2">
    <source>
        <dbReference type="ARBA" id="ARBA00006149"/>
    </source>
</evidence>
<dbReference type="PANTHER" id="PTHR45875">
    <property type="entry name" value="METHYLTRANSFERASE N6AMT1"/>
    <property type="match status" value="1"/>
</dbReference>
<dbReference type="GO" id="GO:0008757">
    <property type="term" value="F:S-adenosylmethionine-dependent methyltransferase activity"/>
    <property type="evidence" value="ECO:0007669"/>
    <property type="project" value="TreeGrafter"/>
</dbReference>
<dbReference type="PANTHER" id="PTHR45875:SF1">
    <property type="entry name" value="METHYLTRANSFERASE N6AMT1"/>
    <property type="match status" value="1"/>
</dbReference>
<dbReference type="OrthoDB" id="406152at2759"/>
<sequence>MAMVTPTPELPLSKADYRHVYEPAEDTFALLDALDGDADRLRSLNGGAGMLCVEIGSGSGCVSAFLAALLGATNAAFLTLDVNDKANVATGRTGTANGVHLSPIRSDMLSALFSRCSSRSETATSALIDILLFNPPYVPTTEAEEAAAQADQAIAGAWAGGSMGTRLVDQLIEQGIETVLAPRGIFYLVAIRGNDPPALIRRLEARGLSAQIALQRRAGGEHLFIIRAQRK</sequence>
<keyword evidence="8" id="KW-1185">Reference proteome</keyword>
<reference evidence="7 8" key="1">
    <citation type="submission" date="2014-09" db="EMBL/GenBank/DDBJ databases">
        <authorList>
            <person name="Magalhaes I.L.F."/>
            <person name="Oliveira U."/>
            <person name="Santos F.R."/>
            <person name="Vidigal T.H.D.A."/>
            <person name="Brescovit A.D."/>
            <person name="Santos A.J."/>
        </authorList>
    </citation>
    <scope>NUCLEOTIDE SEQUENCE [LARGE SCALE GENOMIC DNA]</scope>
</reference>
<comment type="subcellular location">
    <subcellularLocation>
        <location evidence="1">Nucleus</location>
    </subcellularLocation>
</comment>
<dbReference type="STRING" id="401625.A0A0N7LAM2"/>
<dbReference type="GO" id="GO:0032259">
    <property type="term" value="P:methylation"/>
    <property type="evidence" value="ECO:0007669"/>
    <property type="project" value="UniProtKB-KW"/>
</dbReference>
<keyword evidence="6" id="KW-0539">Nucleus</keyword>
<dbReference type="Gene3D" id="3.40.50.150">
    <property type="entry name" value="Vaccinia Virus protein VP39"/>
    <property type="match status" value="1"/>
</dbReference>
<evidence type="ECO:0000313" key="8">
    <source>
        <dbReference type="Proteomes" id="UP000054845"/>
    </source>
</evidence>